<dbReference type="SUPFAM" id="SSF53067">
    <property type="entry name" value="Actin-like ATPase domain"/>
    <property type="match status" value="2"/>
</dbReference>
<accession>A0A1S9I2W5</accession>
<evidence type="ECO:0000259" key="2">
    <source>
        <dbReference type="Pfam" id="PF21522"/>
    </source>
</evidence>
<dbReference type="Gene3D" id="3.30.420.40">
    <property type="match status" value="2"/>
</dbReference>
<dbReference type="EMBL" id="MRAE01000027">
    <property type="protein sequence ID" value="OOO64636.1"/>
    <property type="molecule type" value="Genomic_DNA"/>
</dbReference>
<dbReference type="OrthoDB" id="1883643at2"/>
<gene>
    <name evidence="3" type="ORF">BS638_10315</name>
</gene>
<comment type="caution">
    <text evidence="3">The sequence shown here is derived from an EMBL/GenBank/DDBJ whole genome shotgun (WGS) entry which is preliminary data.</text>
</comment>
<sequence>MRNRILLGLDNGNKCTKTSEGYINETGFTKSNDEPISTSNLLIYEGKFYSIGGNRLSVQMDKTVNQDAFILSLTAIADAISKAGIEGEVDVILGVGLPIVSYGTNKKKFREYFLRRNINFNFNKKDYYINIIDCRVYPQGYSSLITVFNSYRNLLCNVIDIGGYTVDIFRVENGIIDTTSCYSLPDGIITLIANVQQELLKVNIRLTESQVQDIIAGKEPVIFEADVKGVVEVIAKEYTENLLAKIQEYGFEFRNATVFTGGGSMLLQKYIEESSRVKYTEFLDQFANARGYKILLEQELRR</sequence>
<dbReference type="InterPro" id="IPR040607">
    <property type="entry name" value="ALP_N"/>
</dbReference>
<dbReference type="RefSeq" id="WP_078054686.1">
    <property type="nucleotide sequence ID" value="NZ_MRAE01000027.1"/>
</dbReference>
<feature type="domain" description="Actin homologue MreB-like C-terminal" evidence="2">
    <location>
        <begin position="158"/>
        <end position="273"/>
    </location>
</feature>
<dbReference type="CDD" id="cd10227">
    <property type="entry name" value="ASKHA_NBD_ParM-like"/>
    <property type="match status" value="1"/>
</dbReference>
<evidence type="ECO:0000313" key="3">
    <source>
        <dbReference type="EMBL" id="OOO64636.1"/>
    </source>
</evidence>
<dbReference type="Pfam" id="PF17989">
    <property type="entry name" value="ALP_N"/>
    <property type="match status" value="1"/>
</dbReference>
<evidence type="ECO:0000313" key="4">
    <source>
        <dbReference type="Proteomes" id="UP000190256"/>
    </source>
</evidence>
<protein>
    <submittedName>
        <fullName evidence="3">ATPase</fullName>
    </submittedName>
</protein>
<name>A0A1S9I2W5_9CLOT</name>
<dbReference type="Proteomes" id="UP000190256">
    <property type="component" value="Unassembled WGS sequence"/>
</dbReference>
<dbReference type="InterPro" id="IPR043129">
    <property type="entry name" value="ATPase_NBD"/>
</dbReference>
<organism evidence="3 4">
    <name type="scientific">Clostridium tepidum</name>
    <dbReference type="NCBI Taxonomy" id="1962263"/>
    <lineage>
        <taxon>Bacteria</taxon>
        <taxon>Bacillati</taxon>
        <taxon>Bacillota</taxon>
        <taxon>Clostridia</taxon>
        <taxon>Eubacteriales</taxon>
        <taxon>Clostridiaceae</taxon>
        <taxon>Clostridium</taxon>
    </lineage>
</organism>
<feature type="domain" description="Actin-like protein N-terminal" evidence="1">
    <location>
        <begin position="8"/>
        <end position="141"/>
    </location>
</feature>
<evidence type="ECO:0000259" key="1">
    <source>
        <dbReference type="Pfam" id="PF17989"/>
    </source>
</evidence>
<reference evidence="3 4" key="1">
    <citation type="submission" date="2016-12" db="EMBL/GenBank/DDBJ databases">
        <title>Clostridium tepidum sp. nov., a close relative of Clostridium sporogenes and Clostridium botulinum Group I.</title>
        <authorList>
            <person name="Dobritsa A.P."/>
            <person name="Kutumbaka K.K."/>
            <person name="Werner K."/>
            <person name="Wiedmann M."/>
            <person name="Asmus A."/>
            <person name="Samadpour M."/>
        </authorList>
    </citation>
    <scope>NUCLEOTIDE SEQUENCE [LARGE SCALE GENOMIC DNA]</scope>
    <source>
        <strain evidence="3 4">IEH 97212</strain>
    </source>
</reference>
<dbReference type="Pfam" id="PF21522">
    <property type="entry name" value="MreB-like_C"/>
    <property type="match status" value="1"/>
</dbReference>
<dbReference type="InterPro" id="IPR049067">
    <property type="entry name" value="MreB-like_C"/>
</dbReference>
<dbReference type="AlphaFoldDB" id="A0A1S9I2W5"/>
<proteinExistence type="predicted"/>